<dbReference type="Pfam" id="PF25278">
    <property type="entry name" value="DUF7872"/>
    <property type="match status" value="1"/>
</dbReference>
<sequence length="104" mass="11687">MDNDDFSFSAHYRGTTPALRRRHHKETLSTDKFAAYAKLDNDIGRLQSKLNEVISLNMNSVLTSPISSDLGVYNVVKNATYLMPNPNKSELQQSAQKLAQLTMI</sequence>
<dbReference type="Proteomes" id="UP000005240">
    <property type="component" value="Unassembled WGS sequence"/>
</dbReference>
<gene>
    <name evidence="3" type="ORF">PTTG_28221</name>
</gene>
<dbReference type="VEuPathDB" id="FungiDB:PTTG_28221"/>
<reference evidence="4" key="4">
    <citation type="submission" date="2025-05" db="UniProtKB">
        <authorList>
            <consortium name="EnsemblFungi"/>
        </authorList>
    </citation>
    <scope>IDENTIFICATION</scope>
    <source>
        <strain evidence="4">isolate 1-1 / race 1 (BBBD)</strain>
    </source>
</reference>
<dbReference type="EnsemblFungi" id="PTTG_28221-t43_1">
    <property type="protein sequence ID" value="PTTG_28221-t43_1-p1"/>
    <property type="gene ID" value="PTTG_28221"/>
</dbReference>
<dbReference type="EMBL" id="ADAS02000095">
    <property type="protein sequence ID" value="OAV90731.1"/>
    <property type="molecule type" value="Genomic_DNA"/>
</dbReference>
<evidence type="ECO:0000313" key="3">
    <source>
        <dbReference type="EMBL" id="OAV90731.1"/>
    </source>
</evidence>
<evidence type="ECO:0000256" key="1">
    <source>
        <dbReference type="SAM" id="MobiDB-lite"/>
    </source>
</evidence>
<evidence type="ECO:0000313" key="5">
    <source>
        <dbReference type="Proteomes" id="UP000005240"/>
    </source>
</evidence>
<feature type="region of interest" description="Disordered" evidence="1">
    <location>
        <begin position="1"/>
        <end position="23"/>
    </location>
</feature>
<proteinExistence type="predicted"/>
<dbReference type="InterPro" id="IPR057194">
    <property type="entry name" value="DUF7872"/>
</dbReference>
<reference evidence="3" key="2">
    <citation type="submission" date="2016-05" db="EMBL/GenBank/DDBJ databases">
        <title>Comparative analysis highlights variable genome content of wheat rusts and divergence of the mating loci.</title>
        <authorList>
            <person name="Cuomo C.A."/>
            <person name="Bakkeren G."/>
            <person name="Szabo L."/>
            <person name="Khalil H."/>
            <person name="Joly D."/>
            <person name="Goldberg J."/>
            <person name="Young S."/>
            <person name="Zeng Q."/>
            <person name="Fellers J."/>
        </authorList>
    </citation>
    <scope>NUCLEOTIDE SEQUENCE [LARGE SCALE GENOMIC DNA]</scope>
    <source>
        <strain evidence="3">1-1 BBBD Race 1</strain>
    </source>
</reference>
<keyword evidence="5" id="KW-1185">Reference proteome</keyword>
<reference evidence="4 5" key="3">
    <citation type="journal article" date="2017" name="G3 (Bethesda)">
        <title>Comparative analysis highlights variable genome content of wheat rusts and divergence of the mating loci.</title>
        <authorList>
            <person name="Cuomo C.A."/>
            <person name="Bakkeren G."/>
            <person name="Khalil H.B."/>
            <person name="Panwar V."/>
            <person name="Joly D."/>
            <person name="Linning R."/>
            <person name="Sakthikumar S."/>
            <person name="Song X."/>
            <person name="Adiconis X."/>
            <person name="Fan L."/>
            <person name="Goldberg J.M."/>
            <person name="Levin J.Z."/>
            <person name="Young S."/>
            <person name="Zeng Q."/>
            <person name="Anikster Y."/>
            <person name="Bruce M."/>
            <person name="Wang M."/>
            <person name="Yin C."/>
            <person name="McCallum B."/>
            <person name="Szabo L.J."/>
            <person name="Hulbert S."/>
            <person name="Chen X."/>
            <person name="Fellers J.P."/>
        </authorList>
    </citation>
    <scope>NUCLEOTIDE SEQUENCE</scope>
    <source>
        <strain evidence="5">Isolate 1-1 / race 1 (BBBD)</strain>
        <strain evidence="4">isolate 1-1 / race 1 (BBBD)</strain>
    </source>
</reference>
<protein>
    <recommendedName>
        <fullName evidence="2">DUF7872 domain-containing protein</fullName>
    </recommendedName>
</protein>
<evidence type="ECO:0000259" key="2">
    <source>
        <dbReference type="Pfam" id="PF25278"/>
    </source>
</evidence>
<dbReference type="AlphaFoldDB" id="A0A180GDN7"/>
<reference evidence="3" key="1">
    <citation type="submission" date="2009-11" db="EMBL/GenBank/DDBJ databases">
        <authorList>
            <consortium name="The Broad Institute Genome Sequencing Platform"/>
            <person name="Ward D."/>
            <person name="Feldgarden M."/>
            <person name="Earl A."/>
            <person name="Young S.K."/>
            <person name="Zeng Q."/>
            <person name="Koehrsen M."/>
            <person name="Alvarado L."/>
            <person name="Berlin A."/>
            <person name="Bochicchio J."/>
            <person name="Borenstein D."/>
            <person name="Chapman S.B."/>
            <person name="Chen Z."/>
            <person name="Engels R."/>
            <person name="Freedman E."/>
            <person name="Gellesch M."/>
            <person name="Goldberg J."/>
            <person name="Griggs A."/>
            <person name="Gujja S."/>
            <person name="Heilman E."/>
            <person name="Heiman D."/>
            <person name="Hepburn T."/>
            <person name="Howarth C."/>
            <person name="Jen D."/>
            <person name="Larson L."/>
            <person name="Lewis B."/>
            <person name="Mehta T."/>
            <person name="Park D."/>
            <person name="Pearson M."/>
            <person name="Roberts A."/>
            <person name="Saif S."/>
            <person name="Shea T."/>
            <person name="Shenoy N."/>
            <person name="Sisk P."/>
            <person name="Stolte C."/>
            <person name="Sykes S."/>
            <person name="Thomson T."/>
            <person name="Walk T."/>
            <person name="White J."/>
            <person name="Yandava C."/>
            <person name="Izard J."/>
            <person name="Baranova O.V."/>
            <person name="Blanton J.M."/>
            <person name="Tanner A.C."/>
            <person name="Dewhirst F.E."/>
            <person name="Haas B."/>
            <person name="Nusbaum C."/>
            <person name="Birren B."/>
        </authorList>
    </citation>
    <scope>NUCLEOTIDE SEQUENCE [LARGE SCALE GENOMIC DNA]</scope>
    <source>
        <strain evidence="3">1-1 BBBD Race 1</strain>
    </source>
</reference>
<dbReference type="PANTHER" id="PTHR33339">
    <property type="entry name" value="LYSM DOMAIN-CONTAINING PROTEIN"/>
    <property type="match status" value="1"/>
</dbReference>
<organism evidence="3">
    <name type="scientific">Puccinia triticina (isolate 1-1 / race 1 (BBBD))</name>
    <name type="common">Brown leaf rust fungus</name>
    <dbReference type="NCBI Taxonomy" id="630390"/>
    <lineage>
        <taxon>Eukaryota</taxon>
        <taxon>Fungi</taxon>
        <taxon>Dikarya</taxon>
        <taxon>Basidiomycota</taxon>
        <taxon>Pucciniomycotina</taxon>
        <taxon>Pucciniomycetes</taxon>
        <taxon>Pucciniales</taxon>
        <taxon>Pucciniaceae</taxon>
        <taxon>Puccinia</taxon>
    </lineage>
</organism>
<name>A0A180GDN7_PUCT1</name>
<dbReference type="PANTHER" id="PTHR33339:SF1">
    <property type="entry name" value="LYSM DOMAIN-CONTAINING PROTEIN"/>
    <property type="match status" value="1"/>
</dbReference>
<feature type="domain" description="DUF7872" evidence="2">
    <location>
        <begin position="26"/>
        <end position="104"/>
    </location>
</feature>
<accession>A0A180GDN7</accession>
<evidence type="ECO:0000313" key="4">
    <source>
        <dbReference type="EnsemblFungi" id="PTTG_28221-t43_1-p1"/>
    </source>
</evidence>